<evidence type="ECO:0000256" key="1">
    <source>
        <dbReference type="SAM" id="SignalP"/>
    </source>
</evidence>
<protein>
    <recommendedName>
        <fullName evidence="4">AraC family transcriptional regulator</fullName>
    </recommendedName>
</protein>
<dbReference type="EMBL" id="JBGMEK010000029">
    <property type="protein sequence ID" value="MFA0811935.1"/>
    <property type="molecule type" value="Genomic_DNA"/>
</dbReference>
<evidence type="ECO:0000313" key="3">
    <source>
        <dbReference type="Proteomes" id="UP001569428"/>
    </source>
</evidence>
<keyword evidence="1" id="KW-0732">Signal</keyword>
<accession>A0ABV4P1W3</accession>
<evidence type="ECO:0000313" key="2">
    <source>
        <dbReference type="EMBL" id="MFA0811935.1"/>
    </source>
</evidence>
<organism evidence="2 3">
    <name type="scientific">Microbulbifer epialgicus</name>
    <dbReference type="NCBI Taxonomy" id="393907"/>
    <lineage>
        <taxon>Bacteria</taxon>
        <taxon>Pseudomonadati</taxon>
        <taxon>Pseudomonadota</taxon>
        <taxon>Gammaproteobacteria</taxon>
        <taxon>Cellvibrionales</taxon>
        <taxon>Microbulbiferaceae</taxon>
        <taxon>Microbulbifer</taxon>
    </lineage>
</organism>
<comment type="caution">
    <text evidence="2">The sequence shown here is derived from an EMBL/GenBank/DDBJ whole genome shotgun (WGS) entry which is preliminary data.</text>
</comment>
<sequence length="169" mass="18986">MFRILQVTILLLLAGTLCAQDVSRDDIRGLDEQIQDVKKDVIDLTTTLAQLEEKLLFPSNTQVAFFVSIADEQPFELESVEVKLNGEIVAHHLYTYREIESLQKGGVQKIYTGNVQAGAHPLEVRFIGKTPSGKEYRSNASYQVDKAVGPKFVEIRIAGTESEINFKDW</sequence>
<name>A0ABV4P1W3_9GAMM</name>
<reference evidence="2 3" key="1">
    <citation type="submission" date="2024-08" db="EMBL/GenBank/DDBJ databases">
        <authorList>
            <person name="Ishaq N."/>
        </authorList>
    </citation>
    <scope>NUCLEOTIDE SEQUENCE [LARGE SCALE GENOMIC DNA]</scope>
    <source>
        <strain evidence="2 3">DSM 18651</strain>
    </source>
</reference>
<feature type="signal peptide" evidence="1">
    <location>
        <begin position="1"/>
        <end position="19"/>
    </location>
</feature>
<keyword evidence="3" id="KW-1185">Reference proteome</keyword>
<gene>
    <name evidence="2" type="ORF">ACCI49_13525</name>
</gene>
<evidence type="ECO:0008006" key="4">
    <source>
        <dbReference type="Google" id="ProtNLM"/>
    </source>
</evidence>
<proteinExistence type="predicted"/>
<dbReference type="RefSeq" id="WP_371839545.1">
    <property type="nucleotide sequence ID" value="NZ_JBGMEK010000029.1"/>
</dbReference>
<feature type="chain" id="PRO_5046083305" description="AraC family transcriptional regulator" evidence="1">
    <location>
        <begin position="20"/>
        <end position="169"/>
    </location>
</feature>
<dbReference type="Proteomes" id="UP001569428">
    <property type="component" value="Unassembled WGS sequence"/>
</dbReference>